<comment type="caution">
    <text evidence="1">The sequence shown here is derived from an EMBL/GenBank/DDBJ whole genome shotgun (WGS) entry which is preliminary data.</text>
</comment>
<reference evidence="1" key="1">
    <citation type="submission" date="2022-07" db="EMBL/GenBank/DDBJ databases">
        <title>Genome Sequence of Agrocybe chaxingu.</title>
        <authorList>
            <person name="Buettner E."/>
        </authorList>
    </citation>
    <scope>NUCLEOTIDE SEQUENCE</scope>
    <source>
        <strain evidence="1">MP-N11</strain>
    </source>
</reference>
<accession>A0A9W8JP49</accession>
<dbReference type="AlphaFoldDB" id="A0A9W8JP49"/>
<sequence length="86" mass="8961">MATIQASSFEFENTGTTILTVTKPGGQEDTINPSQTRVYIPKGVYSADVDGVQALTINFTGGNMKITQGTGNSPSGTSAKISTNMN</sequence>
<dbReference type="EMBL" id="JANKHO010003211">
    <property type="protein sequence ID" value="KAJ3485312.1"/>
    <property type="molecule type" value="Genomic_DNA"/>
</dbReference>
<evidence type="ECO:0000313" key="2">
    <source>
        <dbReference type="Proteomes" id="UP001148786"/>
    </source>
</evidence>
<gene>
    <name evidence="1" type="ORF">NLJ89_g11909</name>
</gene>
<organism evidence="1 2">
    <name type="scientific">Agrocybe chaxingu</name>
    <dbReference type="NCBI Taxonomy" id="84603"/>
    <lineage>
        <taxon>Eukaryota</taxon>
        <taxon>Fungi</taxon>
        <taxon>Dikarya</taxon>
        <taxon>Basidiomycota</taxon>
        <taxon>Agaricomycotina</taxon>
        <taxon>Agaricomycetes</taxon>
        <taxon>Agaricomycetidae</taxon>
        <taxon>Agaricales</taxon>
        <taxon>Agaricineae</taxon>
        <taxon>Strophariaceae</taxon>
        <taxon>Agrocybe</taxon>
    </lineage>
</organism>
<protein>
    <submittedName>
        <fullName evidence="1">Uncharacterized protein</fullName>
    </submittedName>
</protein>
<keyword evidence="2" id="KW-1185">Reference proteome</keyword>
<evidence type="ECO:0000313" key="1">
    <source>
        <dbReference type="EMBL" id="KAJ3485312.1"/>
    </source>
</evidence>
<name>A0A9W8JP49_9AGAR</name>
<proteinExistence type="predicted"/>
<dbReference type="Proteomes" id="UP001148786">
    <property type="component" value="Unassembled WGS sequence"/>
</dbReference>